<dbReference type="EMBL" id="CAJVPU010030947">
    <property type="protein sequence ID" value="CAG8715547.1"/>
    <property type="molecule type" value="Genomic_DNA"/>
</dbReference>
<name>A0ACA9PM13_9GLOM</name>
<comment type="caution">
    <text evidence="1">The sequence shown here is derived from an EMBL/GenBank/DDBJ whole genome shotgun (WGS) entry which is preliminary data.</text>
</comment>
<gene>
    <name evidence="1" type="ORF">DHETER_LOCUS12520</name>
</gene>
<reference evidence="1" key="1">
    <citation type="submission" date="2021-06" db="EMBL/GenBank/DDBJ databases">
        <authorList>
            <person name="Kallberg Y."/>
            <person name="Tangrot J."/>
            <person name="Rosling A."/>
        </authorList>
    </citation>
    <scope>NUCLEOTIDE SEQUENCE</scope>
    <source>
        <strain evidence="1">IL203A</strain>
    </source>
</reference>
<proteinExistence type="predicted"/>
<feature type="non-terminal residue" evidence="1">
    <location>
        <position position="186"/>
    </location>
</feature>
<organism evidence="1 2">
    <name type="scientific">Dentiscutata heterogama</name>
    <dbReference type="NCBI Taxonomy" id="1316150"/>
    <lineage>
        <taxon>Eukaryota</taxon>
        <taxon>Fungi</taxon>
        <taxon>Fungi incertae sedis</taxon>
        <taxon>Mucoromycota</taxon>
        <taxon>Glomeromycotina</taxon>
        <taxon>Glomeromycetes</taxon>
        <taxon>Diversisporales</taxon>
        <taxon>Gigasporaceae</taxon>
        <taxon>Dentiscutata</taxon>
    </lineage>
</organism>
<evidence type="ECO:0000313" key="1">
    <source>
        <dbReference type="EMBL" id="CAG8715547.1"/>
    </source>
</evidence>
<keyword evidence="2" id="KW-1185">Reference proteome</keyword>
<evidence type="ECO:0000313" key="2">
    <source>
        <dbReference type="Proteomes" id="UP000789702"/>
    </source>
</evidence>
<sequence>MKNIREELIICLINDIYTNAQGDDWNEIYEELKGPKYICSTCEKPGYTIDDCEHCLRDCLRKDFSNWTSNSSNIDEAIQDAQIQMPLPRALTEWIPYIHLENIEFLKQGGCSSIYTATWTNGLITSFGSATNNERFLNEVISSGITRDPLTKDFVLVLKKLDGDLRDYIFKNHKSLTWKEIYRLLS</sequence>
<protein>
    <submittedName>
        <fullName evidence="1">12273_t:CDS:1</fullName>
    </submittedName>
</protein>
<accession>A0ACA9PM13</accession>
<dbReference type="Proteomes" id="UP000789702">
    <property type="component" value="Unassembled WGS sequence"/>
</dbReference>